<name>A0A037ZEM3_9RHOB</name>
<gene>
    <name evidence="2" type="ORF">ACMU_17960</name>
</gene>
<comment type="caution">
    <text evidence="2">The sequence shown here is derived from an EMBL/GenBank/DDBJ whole genome shotgun (WGS) entry which is preliminary data.</text>
</comment>
<dbReference type="STRING" id="1454373.ACMU_17960"/>
<sequence>MTKAVDRRALRGATSIAESNTGGIAAGTEVLTLDGALPVEFLNAGDRVITRAGMRVLRSVTVREAETEMYLVRPGALGEDQPGEDTLVPAGQMMLLRDWRAQALFGAERALVAVERLADGVYISQVEAATRCYHLQFDEDEVIYAGGMEVAMPAQQNVSA</sequence>
<dbReference type="Proteomes" id="UP000026249">
    <property type="component" value="Unassembled WGS sequence"/>
</dbReference>
<dbReference type="InterPro" id="IPR028992">
    <property type="entry name" value="Hedgehog/Intein_dom"/>
</dbReference>
<dbReference type="InterPro" id="IPR036844">
    <property type="entry name" value="Hint_dom_sf"/>
</dbReference>
<feature type="domain" description="Hedgehog/Intein (Hint)" evidence="1">
    <location>
        <begin position="25"/>
        <end position="149"/>
    </location>
</feature>
<reference evidence="2 3" key="1">
    <citation type="submission" date="2014-03" db="EMBL/GenBank/DDBJ databases">
        <title>Draft Genome Sequence of Actibacterium mucosum KCTC 23349, a Marine Alphaproteobacterium with Complex Ionic Requirements Isolated from Mediterranean Seawater at Malvarrosa Beach, Valencia, Spain.</title>
        <authorList>
            <person name="Arahal D.R."/>
            <person name="Shao Z."/>
            <person name="Lai Q."/>
            <person name="Pujalte M.J."/>
        </authorList>
    </citation>
    <scope>NUCLEOTIDE SEQUENCE [LARGE SCALE GENOMIC DNA]</scope>
    <source>
        <strain evidence="2 3">KCTC 23349</strain>
    </source>
</reference>
<dbReference type="AlphaFoldDB" id="A0A037ZEM3"/>
<accession>A0A037ZEM3</accession>
<evidence type="ECO:0000313" key="3">
    <source>
        <dbReference type="Proteomes" id="UP000026249"/>
    </source>
</evidence>
<dbReference type="OrthoDB" id="7873527at2"/>
<evidence type="ECO:0000259" key="1">
    <source>
        <dbReference type="Pfam" id="PF13403"/>
    </source>
</evidence>
<protein>
    <recommendedName>
        <fullName evidence="1">Hedgehog/Intein (Hint) domain-containing protein</fullName>
    </recommendedName>
</protein>
<dbReference type="EMBL" id="JFKE01000007">
    <property type="protein sequence ID" value="KAJ54592.1"/>
    <property type="molecule type" value="Genomic_DNA"/>
</dbReference>
<dbReference type="Pfam" id="PF13403">
    <property type="entry name" value="Hint_2"/>
    <property type="match status" value="1"/>
</dbReference>
<dbReference type="SUPFAM" id="SSF51294">
    <property type="entry name" value="Hedgehog/intein (Hint) domain"/>
    <property type="match status" value="1"/>
</dbReference>
<keyword evidence="3" id="KW-1185">Reference proteome</keyword>
<proteinExistence type="predicted"/>
<evidence type="ECO:0000313" key="2">
    <source>
        <dbReference type="EMBL" id="KAJ54592.1"/>
    </source>
</evidence>
<organism evidence="2 3">
    <name type="scientific">Actibacterium mucosum KCTC 23349</name>
    <dbReference type="NCBI Taxonomy" id="1454373"/>
    <lineage>
        <taxon>Bacteria</taxon>
        <taxon>Pseudomonadati</taxon>
        <taxon>Pseudomonadota</taxon>
        <taxon>Alphaproteobacteria</taxon>
        <taxon>Rhodobacterales</taxon>
        <taxon>Roseobacteraceae</taxon>
        <taxon>Actibacterium</taxon>
    </lineage>
</organism>
<dbReference type="RefSeq" id="WP_051588390.1">
    <property type="nucleotide sequence ID" value="NZ_JFKE01000007.1"/>
</dbReference>